<organism evidence="1 2">
    <name type="scientific">Paxillus rubicundulus Ve08.2h10</name>
    <dbReference type="NCBI Taxonomy" id="930991"/>
    <lineage>
        <taxon>Eukaryota</taxon>
        <taxon>Fungi</taxon>
        <taxon>Dikarya</taxon>
        <taxon>Basidiomycota</taxon>
        <taxon>Agaricomycotina</taxon>
        <taxon>Agaricomycetes</taxon>
        <taxon>Agaricomycetidae</taxon>
        <taxon>Boletales</taxon>
        <taxon>Paxilineae</taxon>
        <taxon>Paxillaceae</taxon>
        <taxon>Paxillus</taxon>
    </lineage>
</organism>
<keyword evidence="2" id="KW-1185">Reference proteome</keyword>
<protein>
    <submittedName>
        <fullName evidence="1">Uncharacterized protein</fullName>
    </submittedName>
</protein>
<reference evidence="2" key="2">
    <citation type="submission" date="2015-01" db="EMBL/GenBank/DDBJ databases">
        <title>Evolutionary Origins and Diversification of the Mycorrhizal Mutualists.</title>
        <authorList>
            <consortium name="DOE Joint Genome Institute"/>
            <consortium name="Mycorrhizal Genomics Consortium"/>
            <person name="Kohler A."/>
            <person name="Kuo A."/>
            <person name="Nagy L.G."/>
            <person name="Floudas D."/>
            <person name="Copeland A."/>
            <person name="Barry K.W."/>
            <person name="Cichocki N."/>
            <person name="Veneault-Fourrey C."/>
            <person name="LaButti K."/>
            <person name="Lindquist E.A."/>
            <person name="Lipzen A."/>
            <person name="Lundell T."/>
            <person name="Morin E."/>
            <person name="Murat C."/>
            <person name="Riley R."/>
            <person name="Ohm R."/>
            <person name="Sun H."/>
            <person name="Tunlid A."/>
            <person name="Henrissat B."/>
            <person name="Grigoriev I.V."/>
            <person name="Hibbett D.S."/>
            <person name="Martin F."/>
        </authorList>
    </citation>
    <scope>NUCLEOTIDE SEQUENCE [LARGE SCALE GENOMIC DNA]</scope>
    <source>
        <strain evidence="2">Ve08.2h10</strain>
    </source>
</reference>
<dbReference type="InParanoid" id="A0A0D0DNB2"/>
<sequence length="178" mass="20140">MQMGDEIMVEPSRNPDLAGFNLLTKVMVKLAKVLPKGPGQEVQPGCINTWMLTVEILFMFTRHAEGLGHKARMLMRDAKVIVCGEVKCTGLLVEWELHRRTRGREWEVLIDKELVNLKASMDAGMHKRPLAPLAILPAFRICVVGVQVSSDDRETMMDPVSYRPWESVQEERIPLSVC</sequence>
<gene>
    <name evidence="1" type="ORF">PAXRUDRAFT_14574</name>
</gene>
<name>A0A0D0DNB2_9AGAM</name>
<evidence type="ECO:0000313" key="1">
    <source>
        <dbReference type="EMBL" id="KIK83854.1"/>
    </source>
</evidence>
<reference evidence="1 2" key="1">
    <citation type="submission" date="2014-04" db="EMBL/GenBank/DDBJ databases">
        <authorList>
            <consortium name="DOE Joint Genome Institute"/>
            <person name="Kuo A."/>
            <person name="Kohler A."/>
            <person name="Jargeat P."/>
            <person name="Nagy L.G."/>
            <person name="Floudas D."/>
            <person name="Copeland A."/>
            <person name="Barry K.W."/>
            <person name="Cichocki N."/>
            <person name="Veneault-Fourrey C."/>
            <person name="LaButti K."/>
            <person name="Lindquist E.A."/>
            <person name="Lipzen A."/>
            <person name="Lundell T."/>
            <person name="Morin E."/>
            <person name="Murat C."/>
            <person name="Sun H."/>
            <person name="Tunlid A."/>
            <person name="Henrissat B."/>
            <person name="Grigoriev I.V."/>
            <person name="Hibbett D.S."/>
            <person name="Martin F."/>
            <person name="Nordberg H.P."/>
            <person name="Cantor M.N."/>
            <person name="Hua S.X."/>
        </authorList>
    </citation>
    <scope>NUCLEOTIDE SEQUENCE [LARGE SCALE GENOMIC DNA]</scope>
    <source>
        <strain evidence="1 2">Ve08.2h10</strain>
    </source>
</reference>
<evidence type="ECO:0000313" key="2">
    <source>
        <dbReference type="Proteomes" id="UP000054538"/>
    </source>
</evidence>
<dbReference type="HOGENOM" id="CLU_1511083_0_0_1"/>
<accession>A0A0D0DNB2</accession>
<dbReference type="Proteomes" id="UP000054538">
    <property type="component" value="Unassembled WGS sequence"/>
</dbReference>
<dbReference type="AlphaFoldDB" id="A0A0D0DNB2"/>
<proteinExistence type="predicted"/>
<dbReference type="EMBL" id="KN825583">
    <property type="protein sequence ID" value="KIK83854.1"/>
    <property type="molecule type" value="Genomic_DNA"/>
</dbReference>